<comment type="similarity">
    <text evidence="7">Belongs to the cytochrome b5 family. MAPR subfamily.</text>
</comment>
<keyword evidence="2" id="KW-0349">Heme</keyword>
<evidence type="ECO:0000256" key="2">
    <source>
        <dbReference type="ARBA" id="ARBA00022617"/>
    </source>
</evidence>
<comment type="subcellular location">
    <subcellularLocation>
        <location evidence="1">Endoplasmic reticulum</location>
    </subcellularLocation>
</comment>
<sequence>MIVQSLYDMYTTKPALVLTRQPRQIGDITLDSLESYDGRDPGRPILLAIRGRVYDVTEGREYYGPRGGYHVFAGRECSQALGKMTVDEADCNDDLKDLNEKQLKTLHDWEVKLQEKYTVVGKVVPPQKLTEQQLAAFSGADSSKPMYLAIKDLIFDVSTGTDFYGPDGVYPFAGRQCARAFAMNSTELTDCTDNLADLSRMELQNLQDWEAKFYFKYPIIGHLVS</sequence>
<feature type="domain" description="Cytochrome b5 heme-binding" evidence="8">
    <location>
        <begin position="28"/>
        <end position="124"/>
    </location>
</feature>
<gene>
    <name evidence="9" type="ORF">WJX84_011248</name>
</gene>
<evidence type="ECO:0000256" key="7">
    <source>
        <dbReference type="ARBA" id="ARBA00038357"/>
    </source>
</evidence>
<reference evidence="9 10" key="1">
    <citation type="journal article" date="2024" name="Nat. Commun.">
        <title>Phylogenomics reveals the evolutionary origins of lichenization in chlorophyte algae.</title>
        <authorList>
            <person name="Puginier C."/>
            <person name="Libourel C."/>
            <person name="Otte J."/>
            <person name="Skaloud P."/>
            <person name="Haon M."/>
            <person name="Grisel S."/>
            <person name="Petersen M."/>
            <person name="Berrin J.G."/>
            <person name="Delaux P.M."/>
            <person name="Dal Grande F."/>
            <person name="Keller J."/>
        </authorList>
    </citation>
    <scope>NUCLEOTIDE SEQUENCE [LARGE SCALE GENOMIC DNA]</scope>
    <source>
        <strain evidence="9 10">SAG 2523</strain>
    </source>
</reference>
<evidence type="ECO:0000313" key="10">
    <source>
        <dbReference type="Proteomes" id="UP001485043"/>
    </source>
</evidence>
<evidence type="ECO:0000256" key="1">
    <source>
        <dbReference type="ARBA" id="ARBA00004240"/>
    </source>
</evidence>
<accession>A0AAW1SZ11</accession>
<keyword evidence="3" id="KW-0754">Steroid-binding</keyword>
<evidence type="ECO:0000313" key="9">
    <source>
        <dbReference type="EMBL" id="KAK9861524.1"/>
    </source>
</evidence>
<dbReference type="InterPro" id="IPR001199">
    <property type="entry name" value="Cyt_B5-like_heme/steroid-bd"/>
</dbReference>
<dbReference type="GO" id="GO:0046872">
    <property type="term" value="F:metal ion binding"/>
    <property type="evidence" value="ECO:0007669"/>
    <property type="project" value="UniProtKB-KW"/>
</dbReference>
<evidence type="ECO:0000256" key="4">
    <source>
        <dbReference type="ARBA" id="ARBA00022723"/>
    </source>
</evidence>
<proteinExistence type="inferred from homology"/>
<evidence type="ECO:0000256" key="5">
    <source>
        <dbReference type="ARBA" id="ARBA00022824"/>
    </source>
</evidence>
<organism evidence="9 10">
    <name type="scientific">Apatococcus fuscideae</name>
    <dbReference type="NCBI Taxonomy" id="2026836"/>
    <lineage>
        <taxon>Eukaryota</taxon>
        <taxon>Viridiplantae</taxon>
        <taxon>Chlorophyta</taxon>
        <taxon>core chlorophytes</taxon>
        <taxon>Trebouxiophyceae</taxon>
        <taxon>Chlorellales</taxon>
        <taxon>Chlorellaceae</taxon>
        <taxon>Apatococcus</taxon>
    </lineage>
</organism>
<comment type="caution">
    <text evidence="9">The sequence shown here is derived from an EMBL/GenBank/DDBJ whole genome shotgun (WGS) entry which is preliminary data.</text>
</comment>
<dbReference type="InterPro" id="IPR036400">
    <property type="entry name" value="Cyt_B5-like_heme/steroid_sf"/>
</dbReference>
<dbReference type="InterPro" id="IPR050577">
    <property type="entry name" value="MAPR/NEUFC/NENF-like"/>
</dbReference>
<dbReference type="PANTHER" id="PTHR10281:SF72">
    <property type="entry name" value="NEUDESIN"/>
    <property type="match status" value="1"/>
</dbReference>
<dbReference type="GO" id="GO:0005783">
    <property type="term" value="C:endoplasmic reticulum"/>
    <property type="evidence" value="ECO:0007669"/>
    <property type="project" value="UniProtKB-SubCell"/>
</dbReference>
<keyword evidence="10" id="KW-1185">Reference proteome</keyword>
<keyword evidence="5" id="KW-0256">Endoplasmic reticulum</keyword>
<dbReference type="GO" id="GO:0005496">
    <property type="term" value="F:steroid binding"/>
    <property type="evidence" value="ECO:0007669"/>
    <property type="project" value="UniProtKB-KW"/>
</dbReference>
<dbReference type="FunFam" id="3.10.120.10:FF:000003">
    <property type="entry name" value="membrane-associated progesterone receptor component 1"/>
    <property type="match status" value="1"/>
</dbReference>
<keyword evidence="3" id="KW-0446">Lipid-binding</keyword>
<dbReference type="Gene3D" id="3.10.120.10">
    <property type="entry name" value="Cytochrome b5-like heme/steroid binding domain"/>
    <property type="match status" value="2"/>
</dbReference>
<keyword evidence="4" id="KW-0479">Metal-binding</keyword>
<evidence type="ECO:0000259" key="8">
    <source>
        <dbReference type="SMART" id="SM01117"/>
    </source>
</evidence>
<protein>
    <recommendedName>
        <fullName evidence="8">Cytochrome b5 heme-binding domain-containing protein</fullName>
    </recommendedName>
</protein>
<keyword evidence="6" id="KW-0408">Iron</keyword>
<dbReference type="Proteomes" id="UP001485043">
    <property type="component" value="Unassembled WGS sequence"/>
</dbReference>
<dbReference type="SUPFAM" id="SSF55856">
    <property type="entry name" value="Cytochrome b5-like heme/steroid binding domain"/>
    <property type="match status" value="2"/>
</dbReference>
<dbReference type="SMART" id="SM01117">
    <property type="entry name" value="Cyt-b5"/>
    <property type="match status" value="2"/>
</dbReference>
<name>A0AAW1SZ11_9CHLO</name>
<dbReference type="EMBL" id="JALJOV010000745">
    <property type="protein sequence ID" value="KAK9861524.1"/>
    <property type="molecule type" value="Genomic_DNA"/>
</dbReference>
<dbReference type="PANTHER" id="PTHR10281">
    <property type="entry name" value="MEMBRANE-ASSOCIATED PROGESTERONE RECEPTOR COMPONENT-RELATED"/>
    <property type="match status" value="1"/>
</dbReference>
<dbReference type="AlphaFoldDB" id="A0AAW1SZ11"/>
<evidence type="ECO:0000256" key="3">
    <source>
        <dbReference type="ARBA" id="ARBA00022665"/>
    </source>
</evidence>
<feature type="domain" description="Cytochrome b5 heme-binding" evidence="8">
    <location>
        <begin position="129"/>
        <end position="224"/>
    </location>
</feature>
<evidence type="ECO:0000256" key="6">
    <source>
        <dbReference type="ARBA" id="ARBA00023004"/>
    </source>
</evidence>
<dbReference type="Pfam" id="PF00173">
    <property type="entry name" value="Cyt-b5"/>
    <property type="match status" value="1"/>
</dbReference>
<dbReference type="GO" id="GO:0016020">
    <property type="term" value="C:membrane"/>
    <property type="evidence" value="ECO:0007669"/>
    <property type="project" value="TreeGrafter"/>
</dbReference>